<keyword evidence="2" id="KW-0472">Membrane</keyword>
<protein>
    <submittedName>
        <fullName evidence="3">Uncharacterized protein</fullName>
    </submittedName>
</protein>
<dbReference type="EMBL" id="NHYD01002146">
    <property type="protein sequence ID" value="PPQ88133.1"/>
    <property type="molecule type" value="Genomic_DNA"/>
</dbReference>
<dbReference type="AlphaFoldDB" id="A0A409XBG3"/>
<comment type="caution">
    <text evidence="3">The sequence shown here is derived from an EMBL/GenBank/DDBJ whole genome shotgun (WGS) entry which is preliminary data.</text>
</comment>
<gene>
    <name evidence="3" type="ORF">CVT25_004890</name>
</gene>
<feature type="region of interest" description="Disordered" evidence="1">
    <location>
        <begin position="1"/>
        <end position="42"/>
    </location>
</feature>
<feature type="compositionally biased region" description="Low complexity" evidence="1">
    <location>
        <begin position="215"/>
        <end position="227"/>
    </location>
</feature>
<sequence>MAKFNFHMKSFSSSATATTTATDVPQRTPESSKREQRTPKEYFVSLRDRRLFSLRRSQSQKDLKTTATGRTSSPLSFSGRLKRNISPKTPQFTSLFSPKVPTLSENSRHHRQYAVSLSHLPRMSASAMLDEQSISPDPESPSEMTRIRRLNPRKSKIPPVIPPVIITAPSGEALGLQEIREPLLKSDIMAQFMPIPPLDLQTPPSYRSRSRERSSSSSKISPELTSTSKEDTSYEEALPRQTAISGFHRIVEILQEAARNLDDDPAFSRATIFHYLAPLVVFICILALAILVPRNYSSIKNSFGANASVFVPVVVLGAVGCSLVLLEGCLRVAGILCQSFCEMDLEATFRTNEIADNNGGRIGGVDLVVGMFASG</sequence>
<evidence type="ECO:0000256" key="1">
    <source>
        <dbReference type="SAM" id="MobiDB-lite"/>
    </source>
</evidence>
<evidence type="ECO:0000313" key="3">
    <source>
        <dbReference type="EMBL" id="PPQ88133.1"/>
    </source>
</evidence>
<feature type="compositionally biased region" description="Low complexity" evidence="1">
    <location>
        <begin position="12"/>
        <end position="22"/>
    </location>
</feature>
<feature type="transmembrane region" description="Helical" evidence="2">
    <location>
        <begin position="303"/>
        <end position="326"/>
    </location>
</feature>
<keyword evidence="2" id="KW-1133">Transmembrane helix</keyword>
<dbReference type="InParanoid" id="A0A409XBG3"/>
<dbReference type="OrthoDB" id="10458652at2759"/>
<feature type="compositionally biased region" description="Polar residues" evidence="1">
    <location>
        <begin position="65"/>
        <end position="76"/>
    </location>
</feature>
<accession>A0A409XBG3</accession>
<evidence type="ECO:0000256" key="2">
    <source>
        <dbReference type="SAM" id="Phobius"/>
    </source>
</evidence>
<feature type="region of interest" description="Disordered" evidence="1">
    <location>
        <begin position="195"/>
        <end position="236"/>
    </location>
</feature>
<keyword evidence="4" id="KW-1185">Reference proteome</keyword>
<keyword evidence="2" id="KW-0812">Transmembrane</keyword>
<dbReference type="Proteomes" id="UP000283269">
    <property type="component" value="Unassembled WGS sequence"/>
</dbReference>
<reference evidence="3 4" key="1">
    <citation type="journal article" date="2018" name="Evol. Lett.">
        <title>Horizontal gene cluster transfer increased hallucinogenic mushroom diversity.</title>
        <authorList>
            <person name="Reynolds H.T."/>
            <person name="Vijayakumar V."/>
            <person name="Gluck-Thaler E."/>
            <person name="Korotkin H.B."/>
            <person name="Matheny P.B."/>
            <person name="Slot J.C."/>
        </authorList>
    </citation>
    <scope>NUCLEOTIDE SEQUENCE [LARGE SCALE GENOMIC DNA]</scope>
    <source>
        <strain evidence="3 4">2631</strain>
    </source>
</reference>
<name>A0A409XBG3_PSICY</name>
<organism evidence="3 4">
    <name type="scientific">Psilocybe cyanescens</name>
    <dbReference type="NCBI Taxonomy" id="93625"/>
    <lineage>
        <taxon>Eukaryota</taxon>
        <taxon>Fungi</taxon>
        <taxon>Dikarya</taxon>
        <taxon>Basidiomycota</taxon>
        <taxon>Agaricomycotina</taxon>
        <taxon>Agaricomycetes</taxon>
        <taxon>Agaricomycetidae</taxon>
        <taxon>Agaricales</taxon>
        <taxon>Agaricineae</taxon>
        <taxon>Strophariaceae</taxon>
        <taxon>Psilocybe</taxon>
    </lineage>
</organism>
<evidence type="ECO:0000313" key="4">
    <source>
        <dbReference type="Proteomes" id="UP000283269"/>
    </source>
</evidence>
<feature type="region of interest" description="Disordered" evidence="1">
    <location>
        <begin position="54"/>
        <end position="92"/>
    </location>
</feature>
<feature type="compositionally biased region" description="Basic and acidic residues" evidence="1">
    <location>
        <begin position="30"/>
        <end position="42"/>
    </location>
</feature>
<proteinExistence type="predicted"/>
<feature type="transmembrane region" description="Helical" evidence="2">
    <location>
        <begin position="272"/>
        <end position="291"/>
    </location>
</feature>